<feature type="domain" description="Response regulatory" evidence="18">
    <location>
        <begin position="789"/>
        <end position="907"/>
    </location>
</feature>
<dbReference type="InterPro" id="IPR008207">
    <property type="entry name" value="Sig_transdc_His_kin_Hpt_dom"/>
</dbReference>
<dbReference type="PROSITE" id="PS50894">
    <property type="entry name" value="HPT"/>
    <property type="match status" value="1"/>
</dbReference>
<dbReference type="Gene3D" id="3.30.450.20">
    <property type="entry name" value="PAS domain"/>
    <property type="match status" value="2"/>
</dbReference>
<keyword evidence="5 13" id="KW-0597">Phosphoprotein</keyword>
<keyword evidence="7" id="KW-0547">Nucleotide-binding</keyword>
<keyword evidence="21" id="KW-1185">Reference proteome</keyword>
<feature type="coiled-coil region" evidence="14">
    <location>
        <begin position="1019"/>
        <end position="1046"/>
    </location>
</feature>
<dbReference type="InterPro" id="IPR003661">
    <property type="entry name" value="HisK_dim/P_dom"/>
</dbReference>
<evidence type="ECO:0000256" key="16">
    <source>
        <dbReference type="SAM" id="Phobius"/>
    </source>
</evidence>
<dbReference type="RefSeq" id="WP_215819643.1">
    <property type="nucleotide sequence ID" value="NZ_JAGSOY010000020.1"/>
</dbReference>
<keyword evidence="9 16" id="KW-1133">Transmembrane helix</keyword>
<evidence type="ECO:0000256" key="2">
    <source>
        <dbReference type="ARBA" id="ARBA00004651"/>
    </source>
</evidence>
<keyword evidence="4" id="KW-1003">Cell membrane</keyword>
<evidence type="ECO:0000259" key="19">
    <source>
        <dbReference type="PROSITE" id="PS50894"/>
    </source>
</evidence>
<dbReference type="InterPro" id="IPR011006">
    <property type="entry name" value="CheY-like_superfamily"/>
</dbReference>
<feature type="modified residue" description="Phosphohistidine" evidence="12">
    <location>
        <position position="1008"/>
    </location>
</feature>
<dbReference type="CDD" id="cd17546">
    <property type="entry name" value="REC_hyHK_CKI1_RcsC-like"/>
    <property type="match status" value="2"/>
</dbReference>
<protein>
    <recommendedName>
        <fullName evidence="3">histidine kinase</fullName>
        <ecNumber evidence="3">2.7.13.3</ecNumber>
    </recommendedName>
</protein>
<gene>
    <name evidence="20" type="ORF">KCG35_10480</name>
</gene>
<evidence type="ECO:0000256" key="12">
    <source>
        <dbReference type="PROSITE-ProRule" id="PRU00110"/>
    </source>
</evidence>
<dbReference type="InterPro" id="IPR036641">
    <property type="entry name" value="HPT_dom_sf"/>
</dbReference>
<evidence type="ECO:0000256" key="6">
    <source>
        <dbReference type="ARBA" id="ARBA00022692"/>
    </source>
</evidence>
<evidence type="ECO:0000313" key="21">
    <source>
        <dbReference type="Proteomes" id="UP000690515"/>
    </source>
</evidence>
<dbReference type="EMBL" id="JAGSOY010000020">
    <property type="protein sequence ID" value="MBU2711486.1"/>
    <property type="molecule type" value="Genomic_DNA"/>
</dbReference>
<dbReference type="SMART" id="SM00448">
    <property type="entry name" value="REC"/>
    <property type="match status" value="2"/>
</dbReference>
<dbReference type="InterPro" id="IPR001789">
    <property type="entry name" value="Sig_transdc_resp-reg_receiver"/>
</dbReference>
<dbReference type="EC" id="2.7.13.3" evidence="3"/>
<keyword evidence="8" id="KW-0067">ATP-binding</keyword>
<evidence type="ECO:0000313" key="20">
    <source>
        <dbReference type="EMBL" id="MBU2711486.1"/>
    </source>
</evidence>
<name>A0ABS5ZBP8_9GAMM</name>
<dbReference type="CDD" id="cd16922">
    <property type="entry name" value="HATPase_EvgS-ArcB-TorS-like"/>
    <property type="match status" value="1"/>
</dbReference>
<dbReference type="InterPro" id="IPR036890">
    <property type="entry name" value="HATPase_C_sf"/>
</dbReference>
<dbReference type="Gene3D" id="3.30.565.10">
    <property type="entry name" value="Histidine kinase-like ATPase, C-terminal domain"/>
    <property type="match status" value="1"/>
</dbReference>
<dbReference type="InterPro" id="IPR005467">
    <property type="entry name" value="His_kinase_dom"/>
</dbReference>
<dbReference type="InterPro" id="IPR003594">
    <property type="entry name" value="HATPase_dom"/>
</dbReference>
<comment type="subcellular location">
    <subcellularLocation>
        <location evidence="2">Cell membrane</location>
        <topology evidence="2">Multi-pass membrane protein</topology>
    </subcellularLocation>
</comment>
<evidence type="ECO:0000256" key="4">
    <source>
        <dbReference type="ARBA" id="ARBA00022475"/>
    </source>
</evidence>
<evidence type="ECO:0000256" key="7">
    <source>
        <dbReference type="ARBA" id="ARBA00022741"/>
    </source>
</evidence>
<dbReference type="Gene3D" id="1.20.120.160">
    <property type="entry name" value="HPT domain"/>
    <property type="match status" value="1"/>
</dbReference>
<dbReference type="InterPro" id="IPR029151">
    <property type="entry name" value="Sensor-like_sf"/>
</dbReference>
<dbReference type="Pfam" id="PF00072">
    <property type="entry name" value="Response_reg"/>
    <property type="match status" value="2"/>
</dbReference>
<keyword evidence="10" id="KW-0902">Two-component regulatory system</keyword>
<dbReference type="CDD" id="cd00082">
    <property type="entry name" value="HisKA"/>
    <property type="match status" value="1"/>
</dbReference>
<dbReference type="PROSITE" id="PS50109">
    <property type="entry name" value="HIS_KIN"/>
    <property type="match status" value="1"/>
</dbReference>
<feature type="domain" description="Histidine kinase" evidence="17">
    <location>
        <begin position="408"/>
        <end position="632"/>
    </location>
</feature>
<sequence>MSQTRHFFVKHFLILFLPVSFLLLGIAYFFYQVQAEQIYGQLRLTSQASVDAGRATISRNFDLITGDLLFLAKEKELSKLLNNKTPLSLKNIKQQWISFSYVKQVYDQIRWIDETGMEQARINYNSGKSFAVSTQQLQNKASRYYFTETHKLKKDEIYISTLDLNVEQGKVELPRKPTIRIATPLINEGGERRGIIVLNFNSTDMLEQLRIVNRNHLWLTNKKGHWLLGPTHKDEWGFMFEKPELSVAHRYPEAWADISTKESGAFETSEGYWVYHTVYPLHTIKVSQQNSQDQYEPTPLQLHKLKYSWYLIHFTPNNQYLPQLEVKASQTIAMTMLLLVILFMGTLRLTRLQQKEATALKEAANALELQRKTEHTYAEEMAKRADELQAAMSTAEQANQAKSDFLSNMSHEIRTPMNAILGLAYLLEKQENLSPSAIAMVRKIHSSGRALLGIINDILDFSKIEASRLEIENIPFQLSEVLDNLANIMSSAVGQKSVEVVVAPAPDGADFLKGDPLRLGQVLINLVSNAIKFTEKGEVVLGITRVNSDQPNNTIHLRFSVKDTGIGIPKHKQKQIFESFSQVDASTTRNFGGSGLGLTISRHLVKLMGGQLHLNSTLGKGSEFFFTLSFGCSDPSYSSVPEMLHQRILIADDNNTARLLLSDTAASLGWNAVTVDSGIKAIEAVNNIHQPSYDILLLDWRMPGVDGLAAAAEIKEKFPGWKSPIIIMVTAYDRQQLFEQPEHYLVDGILTKPVTSSCLYNAVLDAKNRRSPTKTQKNLPPTQRLKGIRILVVDDSEINRDVAEDILTGEGAIVDVAENGLHALKVLETENTSFDVVLMDMQMPVMDGYEATRKIRSTPSLHHLPVIALTAGAFKIQQDEAFKAGINEFVSKPFDITELVNATLRLCGKKLASSSSSNKTQEDNSSNQPPDIQTPHTDQEAHLEHSAEPNAITEKPLVDIEDGKRRWRKVASYHKQLNVFIHSHSDDAIQVNNALHQGDTEQAKAIVHKLKGAAGTLSLFRAANEADALEQALQDSQHKSNQQNNESLAQALQATMQKTLSIIQNYLSSQIQDVSGQQQAVPPPVKSKEIKTYCDQLLQALNTDDPEIIEPLLHKLEGKLPKEFQSKLVTCIEMFDFRGAEILIRTLLESRTVKHEQKTHSMH</sequence>
<dbReference type="SUPFAM" id="SSF52172">
    <property type="entry name" value="CheY-like"/>
    <property type="match status" value="2"/>
</dbReference>
<dbReference type="SMART" id="SM00388">
    <property type="entry name" value="HisKA"/>
    <property type="match status" value="1"/>
</dbReference>
<feature type="domain" description="Response regulatory" evidence="18">
    <location>
        <begin position="647"/>
        <end position="767"/>
    </location>
</feature>
<feature type="region of interest" description="Disordered" evidence="15">
    <location>
        <begin position="914"/>
        <end position="957"/>
    </location>
</feature>
<comment type="caution">
    <text evidence="20">The sequence shown here is derived from an EMBL/GenBank/DDBJ whole genome shotgun (WGS) entry which is preliminary data.</text>
</comment>
<evidence type="ECO:0000256" key="5">
    <source>
        <dbReference type="ARBA" id="ARBA00022553"/>
    </source>
</evidence>
<organism evidence="20 21">
    <name type="scientific">Zooshikella harenae</name>
    <dbReference type="NCBI Taxonomy" id="2827238"/>
    <lineage>
        <taxon>Bacteria</taxon>
        <taxon>Pseudomonadati</taxon>
        <taxon>Pseudomonadota</taxon>
        <taxon>Gammaproteobacteria</taxon>
        <taxon>Oceanospirillales</taxon>
        <taxon>Zooshikellaceae</taxon>
        <taxon>Zooshikella</taxon>
    </lineage>
</organism>
<keyword evidence="11 16" id="KW-0472">Membrane</keyword>
<dbReference type="InterPro" id="IPR036097">
    <property type="entry name" value="HisK_dim/P_sf"/>
</dbReference>
<keyword evidence="6 16" id="KW-0812">Transmembrane</keyword>
<evidence type="ECO:0000256" key="8">
    <source>
        <dbReference type="ARBA" id="ARBA00022840"/>
    </source>
</evidence>
<evidence type="ECO:0000256" key="13">
    <source>
        <dbReference type="PROSITE-ProRule" id="PRU00169"/>
    </source>
</evidence>
<dbReference type="PANTHER" id="PTHR45339">
    <property type="entry name" value="HYBRID SIGNAL TRANSDUCTION HISTIDINE KINASE J"/>
    <property type="match status" value="1"/>
</dbReference>
<dbReference type="Gene3D" id="1.10.287.130">
    <property type="match status" value="1"/>
</dbReference>
<dbReference type="Pfam" id="PF02518">
    <property type="entry name" value="HATPase_c"/>
    <property type="match status" value="1"/>
</dbReference>
<evidence type="ECO:0000259" key="18">
    <source>
        <dbReference type="PROSITE" id="PS50110"/>
    </source>
</evidence>
<dbReference type="Pfam" id="PF01627">
    <property type="entry name" value="Hpt"/>
    <property type="match status" value="1"/>
</dbReference>
<feature type="modified residue" description="4-aspartylphosphate" evidence="13">
    <location>
        <position position="699"/>
    </location>
</feature>
<reference evidence="20 21" key="1">
    <citation type="submission" date="2021-04" db="EMBL/GenBank/DDBJ databases">
        <authorList>
            <person name="Pira H."/>
            <person name="Risdian C."/>
            <person name="Wink J."/>
        </authorList>
    </citation>
    <scope>NUCLEOTIDE SEQUENCE [LARGE SCALE GENOMIC DNA]</scope>
    <source>
        <strain evidence="20 21">WH53</strain>
    </source>
</reference>
<feature type="compositionally biased region" description="Basic and acidic residues" evidence="15">
    <location>
        <begin position="937"/>
        <end position="947"/>
    </location>
</feature>
<evidence type="ECO:0000259" key="17">
    <source>
        <dbReference type="PROSITE" id="PS50109"/>
    </source>
</evidence>
<feature type="compositionally biased region" description="Polar residues" evidence="15">
    <location>
        <begin position="914"/>
        <end position="936"/>
    </location>
</feature>
<feature type="modified residue" description="4-aspartylphosphate" evidence="13">
    <location>
        <position position="840"/>
    </location>
</feature>
<evidence type="ECO:0000256" key="9">
    <source>
        <dbReference type="ARBA" id="ARBA00022989"/>
    </source>
</evidence>
<dbReference type="PRINTS" id="PR00344">
    <property type="entry name" value="BCTRLSENSOR"/>
</dbReference>
<evidence type="ECO:0000256" key="3">
    <source>
        <dbReference type="ARBA" id="ARBA00012438"/>
    </source>
</evidence>
<dbReference type="SUPFAM" id="SSF47226">
    <property type="entry name" value="Histidine-containing phosphotransfer domain, HPT domain"/>
    <property type="match status" value="1"/>
</dbReference>
<dbReference type="SMART" id="SM00387">
    <property type="entry name" value="HATPase_c"/>
    <property type="match status" value="1"/>
</dbReference>
<dbReference type="SUPFAM" id="SSF47384">
    <property type="entry name" value="Homodimeric domain of signal transducing histidine kinase"/>
    <property type="match status" value="1"/>
</dbReference>
<dbReference type="Gene3D" id="3.40.50.2300">
    <property type="match status" value="2"/>
</dbReference>
<dbReference type="InterPro" id="IPR004358">
    <property type="entry name" value="Sig_transdc_His_kin-like_C"/>
</dbReference>
<accession>A0ABS5ZBP8</accession>
<dbReference type="Pfam" id="PF00512">
    <property type="entry name" value="HisKA"/>
    <property type="match status" value="1"/>
</dbReference>
<proteinExistence type="predicted"/>
<feature type="transmembrane region" description="Helical" evidence="16">
    <location>
        <begin position="12"/>
        <end position="31"/>
    </location>
</feature>
<keyword evidence="14" id="KW-0175">Coiled coil</keyword>
<dbReference type="InterPro" id="IPR048760">
    <property type="entry name" value="VP0354-like_sensor_dom"/>
</dbReference>
<feature type="domain" description="HPt" evidence="19">
    <location>
        <begin position="969"/>
        <end position="1070"/>
    </location>
</feature>
<dbReference type="PROSITE" id="PS50110">
    <property type="entry name" value="RESPONSE_REGULATORY"/>
    <property type="match status" value="2"/>
</dbReference>
<evidence type="ECO:0000256" key="11">
    <source>
        <dbReference type="ARBA" id="ARBA00023136"/>
    </source>
</evidence>
<dbReference type="PANTHER" id="PTHR45339:SF1">
    <property type="entry name" value="HYBRID SIGNAL TRANSDUCTION HISTIDINE KINASE J"/>
    <property type="match status" value="1"/>
</dbReference>
<dbReference type="Proteomes" id="UP000690515">
    <property type="component" value="Unassembled WGS sequence"/>
</dbReference>
<dbReference type="SUPFAM" id="SSF55874">
    <property type="entry name" value="ATPase domain of HSP90 chaperone/DNA topoisomerase II/histidine kinase"/>
    <property type="match status" value="1"/>
</dbReference>
<comment type="catalytic activity">
    <reaction evidence="1">
        <text>ATP + protein L-histidine = ADP + protein N-phospho-L-histidine.</text>
        <dbReference type="EC" id="2.7.13.3"/>
    </reaction>
</comment>
<evidence type="ECO:0000256" key="1">
    <source>
        <dbReference type="ARBA" id="ARBA00000085"/>
    </source>
</evidence>
<dbReference type="SUPFAM" id="SSF103190">
    <property type="entry name" value="Sensory domain-like"/>
    <property type="match status" value="2"/>
</dbReference>
<evidence type="ECO:0000256" key="14">
    <source>
        <dbReference type="SAM" id="Coils"/>
    </source>
</evidence>
<dbReference type="Pfam" id="PF21623">
    <property type="entry name" value="HK_sensor_dom_bact"/>
    <property type="match status" value="1"/>
</dbReference>
<evidence type="ECO:0000256" key="10">
    <source>
        <dbReference type="ARBA" id="ARBA00023012"/>
    </source>
</evidence>
<evidence type="ECO:0000256" key="15">
    <source>
        <dbReference type="SAM" id="MobiDB-lite"/>
    </source>
</evidence>